<proteinExistence type="predicted"/>
<dbReference type="EMBL" id="CP014579">
    <property type="protein sequence ID" value="ANB74923.1"/>
    <property type="molecule type" value="Genomic_DNA"/>
</dbReference>
<protein>
    <recommendedName>
        <fullName evidence="3">PIN domain-containing protein</fullName>
    </recommendedName>
</protein>
<sequence>MRVLIDNDALLKLARYDLLAPTLEVLGVQPHAVEVLVAAPYVLLPGKERLKRCKDEDSARRIEAFLGGVGRIDAQTADADLLDTLTGQPNIDAGEALLLASAATHVDTLIVTGDKRALAALCTDDSLAIVRDALDGRVVTLEILFAMLSSNGLKAVQDKVRLKPDVDKALTYAFGVSAPADPQSVFEALRSYIGSLREATGQLLYALPP</sequence>
<reference evidence="1 2" key="1">
    <citation type="journal article" date="2016" name="Gene">
        <title>PacBio SMRT assembly of a complex multi-replicon genome reveals chlorocatechol degradative operon in a region of genome plasticity.</title>
        <authorList>
            <person name="Ricker N."/>
            <person name="Shen S.Y."/>
            <person name="Goordial J."/>
            <person name="Jin S."/>
            <person name="Fulthorpe R.R."/>
        </authorList>
    </citation>
    <scope>NUCLEOTIDE SEQUENCE [LARGE SCALE GENOMIC DNA]</scope>
    <source>
        <strain evidence="1 2">OLGA172</strain>
    </source>
</reference>
<dbReference type="OrthoDB" id="8907054at2"/>
<dbReference type="Proteomes" id="UP000076852">
    <property type="component" value="Chromosome 2"/>
</dbReference>
<organism evidence="1 2">
    <name type="scientific">Paraburkholderia phytofirmans OLGA172</name>
    <dbReference type="NCBI Taxonomy" id="1417228"/>
    <lineage>
        <taxon>Bacteria</taxon>
        <taxon>Pseudomonadati</taxon>
        <taxon>Pseudomonadota</taxon>
        <taxon>Betaproteobacteria</taxon>
        <taxon>Burkholderiales</taxon>
        <taxon>Burkholderiaceae</taxon>
        <taxon>Paraburkholderia</taxon>
    </lineage>
</organism>
<dbReference type="AlphaFoldDB" id="A0A167W8Q7"/>
<dbReference type="RefSeq" id="WP_063498225.1">
    <property type="nucleotide sequence ID" value="NZ_CP014579.1"/>
</dbReference>
<gene>
    <name evidence="1" type="ORF">AYM40_20960</name>
</gene>
<accession>A0A167W8Q7</accession>
<keyword evidence="2" id="KW-1185">Reference proteome</keyword>
<evidence type="ECO:0008006" key="3">
    <source>
        <dbReference type="Google" id="ProtNLM"/>
    </source>
</evidence>
<dbReference type="KEGG" id="buz:AYM40_20960"/>
<evidence type="ECO:0000313" key="2">
    <source>
        <dbReference type="Proteomes" id="UP000076852"/>
    </source>
</evidence>
<evidence type="ECO:0000313" key="1">
    <source>
        <dbReference type="EMBL" id="ANB74923.1"/>
    </source>
</evidence>
<name>A0A167W8Q7_9BURK</name>